<dbReference type="Proteomes" id="UP000225608">
    <property type="component" value="Chromosome"/>
</dbReference>
<dbReference type="EMBL" id="CP024160">
    <property type="protein sequence ID" value="ATP54584.1"/>
    <property type="molecule type" value="Genomic_DNA"/>
</dbReference>
<feature type="transmembrane region" description="Helical" evidence="1">
    <location>
        <begin position="20"/>
        <end position="45"/>
    </location>
</feature>
<protein>
    <submittedName>
        <fullName evidence="2">Uncharacterized protein</fullName>
    </submittedName>
</protein>
<dbReference type="Gene3D" id="2.60.40.3860">
    <property type="match status" value="1"/>
</dbReference>
<evidence type="ECO:0000313" key="3">
    <source>
        <dbReference type="Proteomes" id="UP000225608"/>
    </source>
</evidence>
<gene>
    <name evidence="2" type="ORF">CSV91_08615</name>
</gene>
<keyword evidence="1" id="KW-0472">Membrane</keyword>
<keyword evidence="1" id="KW-1133">Transmembrane helix</keyword>
<accession>A0A2D1TZ80</accession>
<dbReference type="AlphaFoldDB" id="A0A2D1TZ80"/>
<name>A0A2D1TZ80_9ACTN</name>
<keyword evidence="1" id="KW-0812">Transmembrane</keyword>
<dbReference type="RefSeq" id="WP_099432549.1">
    <property type="nucleotide sequence ID" value="NZ_CP024160.1"/>
</dbReference>
<organism evidence="2 3">
    <name type="scientific">Collinsella aerofaciens</name>
    <dbReference type="NCBI Taxonomy" id="74426"/>
    <lineage>
        <taxon>Bacteria</taxon>
        <taxon>Bacillati</taxon>
        <taxon>Actinomycetota</taxon>
        <taxon>Coriobacteriia</taxon>
        <taxon>Coriobacteriales</taxon>
        <taxon>Coriobacteriaceae</taxon>
        <taxon>Collinsella</taxon>
    </lineage>
</organism>
<proteinExistence type="predicted"/>
<evidence type="ECO:0000313" key="2">
    <source>
        <dbReference type="EMBL" id="ATP54584.1"/>
    </source>
</evidence>
<dbReference type="KEGG" id="caer:CSV91_08615"/>
<sequence>MNAPDALQNIRSKHPVAYVVLYLFVGWALLVVITHAIAFGAELLIASSDQPVVKWEATDECTDGTRTVYYNSPSLYQEFKVKIKDFKIVDAEPGVYLAIGATVNAEQVEYTDSHATYRIDLSILGRPSRTCLLECDIRGTTLHMSEIQMRPDEAPLKS</sequence>
<reference evidence="2 3" key="1">
    <citation type="submission" date="2017-10" db="EMBL/GenBank/DDBJ databases">
        <title>Complete genome sequence of Collinsella aerofaciens isolated from the gut of a healthy adult Indian.</title>
        <authorList>
            <person name="Bag S."/>
            <person name="Ghosh T.S."/>
            <person name="Das B."/>
        </authorList>
    </citation>
    <scope>NUCLEOTIDE SEQUENCE [LARGE SCALE GENOMIC DNA]</scope>
    <source>
        <strain evidence="3">indica</strain>
    </source>
</reference>
<evidence type="ECO:0000256" key="1">
    <source>
        <dbReference type="SAM" id="Phobius"/>
    </source>
</evidence>